<dbReference type="GO" id="GO:0046246">
    <property type="term" value="P:terpene biosynthetic process"/>
    <property type="evidence" value="ECO:0000318"/>
    <property type="project" value="GO_Central"/>
</dbReference>
<dbReference type="SFLD" id="SFLDS00005">
    <property type="entry name" value="Isoprenoid_Synthase_Type_I"/>
    <property type="match status" value="1"/>
</dbReference>
<dbReference type="InterPro" id="IPR008949">
    <property type="entry name" value="Isoprenoid_synthase_dom_sf"/>
</dbReference>
<dbReference type="InterPro" id="IPR001906">
    <property type="entry name" value="Terpene_synth_N"/>
</dbReference>
<dbReference type="SFLD" id="SFLDG01019">
    <property type="entry name" value="Terpene_Cyclase_Like_1_C_Termi"/>
    <property type="match status" value="1"/>
</dbReference>
<evidence type="ECO:0000256" key="2">
    <source>
        <dbReference type="ARBA" id="ARBA00022723"/>
    </source>
</evidence>
<dbReference type="InterPro" id="IPR008930">
    <property type="entry name" value="Terpenoid_cyclase/PrenylTrfase"/>
</dbReference>
<feature type="domain" description="Terpene synthase metal-binding" evidence="6">
    <location>
        <begin position="288"/>
        <end position="527"/>
    </location>
</feature>
<dbReference type="Pfam" id="PF01397">
    <property type="entry name" value="Terpene_synth"/>
    <property type="match status" value="1"/>
</dbReference>
<dbReference type="GO" id="GO:0000287">
    <property type="term" value="F:magnesium ion binding"/>
    <property type="evidence" value="ECO:0007669"/>
    <property type="project" value="InterPro"/>
</dbReference>
<organism evidence="7 8">
    <name type="scientific">Amborella trichopoda</name>
    <dbReference type="NCBI Taxonomy" id="13333"/>
    <lineage>
        <taxon>Eukaryota</taxon>
        <taxon>Viridiplantae</taxon>
        <taxon>Streptophyta</taxon>
        <taxon>Embryophyta</taxon>
        <taxon>Tracheophyta</taxon>
        <taxon>Spermatophyta</taxon>
        <taxon>Magnoliopsida</taxon>
        <taxon>Amborellales</taxon>
        <taxon>Amborellaceae</taxon>
        <taxon>Amborella</taxon>
    </lineage>
</organism>
<feature type="domain" description="Terpene synthase N-terminal" evidence="5">
    <location>
        <begin position="75"/>
        <end position="231"/>
    </location>
</feature>
<dbReference type="HOGENOM" id="CLU_003125_7_1_1"/>
<protein>
    <submittedName>
        <fullName evidence="7">Uncharacterized protein</fullName>
    </submittedName>
</protein>
<dbReference type="Proteomes" id="UP000017836">
    <property type="component" value="Unassembled WGS sequence"/>
</dbReference>
<dbReference type="FunFam" id="1.50.10.130:FF:000001">
    <property type="entry name" value="Isoprene synthase, chloroplastic"/>
    <property type="match status" value="1"/>
</dbReference>
<reference evidence="8" key="1">
    <citation type="journal article" date="2013" name="Science">
        <title>The Amborella genome and the evolution of flowering plants.</title>
        <authorList>
            <consortium name="Amborella Genome Project"/>
        </authorList>
    </citation>
    <scope>NUCLEOTIDE SEQUENCE [LARGE SCALE GENOMIC DNA]</scope>
</reference>
<dbReference type="PANTHER" id="PTHR31225:SF0">
    <property type="entry name" value="S-(+)-LINALOOL SYNTHASE, CHLOROPLASTIC"/>
    <property type="match status" value="1"/>
</dbReference>
<evidence type="ECO:0000259" key="6">
    <source>
        <dbReference type="Pfam" id="PF03936"/>
    </source>
</evidence>
<keyword evidence="4" id="KW-0456">Lyase</keyword>
<gene>
    <name evidence="7" type="ORF">AMTR_s00043p00183580</name>
</gene>
<proteinExistence type="predicted"/>
<dbReference type="AlphaFoldDB" id="W1PXP2"/>
<accession>W1PXP2</accession>
<dbReference type="Gene3D" id="1.50.10.130">
    <property type="entry name" value="Terpene synthase, N-terminal domain"/>
    <property type="match status" value="1"/>
</dbReference>
<dbReference type="OMA" id="THEIAYN"/>
<dbReference type="SUPFAM" id="SSF48239">
    <property type="entry name" value="Terpenoid cyclases/Protein prenyltransferases"/>
    <property type="match status" value="1"/>
</dbReference>
<keyword evidence="2" id="KW-0479">Metal-binding</keyword>
<dbReference type="GO" id="GO:0016102">
    <property type="term" value="P:diterpenoid biosynthetic process"/>
    <property type="evidence" value="ECO:0007669"/>
    <property type="project" value="InterPro"/>
</dbReference>
<dbReference type="eggNOG" id="ENOG502QTGK">
    <property type="taxonomic scope" value="Eukaryota"/>
</dbReference>
<dbReference type="Gene3D" id="1.10.600.10">
    <property type="entry name" value="Farnesyl Diphosphate Synthase"/>
    <property type="match status" value="1"/>
</dbReference>
<name>W1PXP2_AMBTC</name>
<dbReference type="SUPFAM" id="SSF48576">
    <property type="entry name" value="Terpenoid synthases"/>
    <property type="match status" value="1"/>
</dbReference>
<dbReference type="InterPro" id="IPR036965">
    <property type="entry name" value="Terpene_synth_N_sf"/>
</dbReference>
<evidence type="ECO:0000256" key="1">
    <source>
        <dbReference type="ARBA" id="ARBA00001946"/>
    </source>
</evidence>
<dbReference type="CDD" id="cd00684">
    <property type="entry name" value="Terpene_cyclase_plant_C1"/>
    <property type="match status" value="1"/>
</dbReference>
<evidence type="ECO:0000313" key="7">
    <source>
        <dbReference type="EMBL" id="ERN12764.1"/>
    </source>
</evidence>
<comment type="cofactor">
    <cofactor evidence="1">
        <name>Mg(2+)</name>
        <dbReference type="ChEBI" id="CHEBI:18420"/>
    </cofactor>
</comment>
<dbReference type="InterPro" id="IPR050148">
    <property type="entry name" value="Terpene_synthase-like"/>
</dbReference>
<evidence type="ECO:0000256" key="4">
    <source>
        <dbReference type="ARBA" id="ARBA00023239"/>
    </source>
</evidence>
<evidence type="ECO:0000256" key="3">
    <source>
        <dbReference type="ARBA" id="ARBA00022842"/>
    </source>
</evidence>
<dbReference type="GO" id="GO:0010333">
    <property type="term" value="F:terpene synthase activity"/>
    <property type="evidence" value="ECO:0000318"/>
    <property type="project" value="GO_Central"/>
</dbReference>
<sequence>MAALSLTISSSLVGCQKSFTTRSGGKASNFNSSMNKHGPICSMEISHESKKEFYCNFSDRQLPLALSSVNNQMVDLKATSFRDLKRKLKKVISGISDEVKIMALIDHIQRLGIAYHFEMEIETALGGIYRGFSAHGSNDNLLVASLKFRLLRQHGYNVSSNVFNKFKDGNGNFKPSLSEDVIGMLNLYEASHLRIEGEDIMDEALGFCVEHLSTSMHRVEPNIAKIVRHALKLPLHFRTPRLETRHYIEVYKEDPQRNQDLLEFAQRDFNMVQSLYKGELKEVSRWWRELDMAKELAFARDQIHHWFMWPVAIVPEPQYSECRVDMTKAISFIYLIDDIYDVYGSMDELELFTQAITRWDLSEIHGLPKYMKVCYLALHDVTRDIARKIHKKHGFDITDYLRQAWTSLCEAYLVEAKWFRSGQVPRAKEYLKNAVTSTGVHVALIHMYFLMGHKVTRETAQLISNGPQFIRCPATILRLWDDLSTSMEERERGDDASYIESYMKEHEDESEESAREHTTNLIITMWKRLIHESLKQNPFPHSFTISVLNISRMAQVVYQTQEDSTVKDHIKSLLLDPISLSLQSCKPK</sequence>
<evidence type="ECO:0000313" key="8">
    <source>
        <dbReference type="Proteomes" id="UP000017836"/>
    </source>
</evidence>
<dbReference type="PANTHER" id="PTHR31225">
    <property type="entry name" value="OS04G0344100 PROTEIN-RELATED"/>
    <property type="match status" value="1"/>
</dbReference>
<dbReference type="InterPro" id="IPR034741">
    <property type="entry name" value="Terpene_cyclase-like_1_C"/>
</dbReference>
<dbReference type="FunFam" id="1.10.600.10:FF:000007">
    <property type="entry name" value="Isoprene synthase, chloroplastic"/>
    <property type="match status" value="1"/>
</dbReference>
<dbReference type="InterPro" id="IPR044814">
    <property type="entry name" value="Terpene_cyclase_plant_C1"/>
</dbReference>
<keyword evidence="8" id="KW-1185">Reference proteome</keyword>
<keyword evidence="3" id="KW-0460">Magnesium</keyword>
<dbReference type="EMBL" id="KI392605">
    <property type="protein sequence ID" value="ERN12764.1"/>
    <property type="molecule type" value="Genomic_DNA"/>
</dbReference>
<dbReference type="InterPro" id="IPR005630">
    <property type="entry name" value="Terpene_synthase_metal-bd"/>
</dbReference>
<evidence type="ECO:0000259" key="5">
    <source>
        <dbReference type="Pfam" id="PF01397"/>
    </source>
</evidence>
<dbReference type="OrthoDB" id="1921927at2759"/>
<dbReference type="Gramene" id="ERN12764">
    <property type="protein sequence ID" value="ERN12764"/>
    <property type="gene ID" value="AMTR_s00043p00183580"/>
</dbReference>
<dbReference type="STRING" id="13333.W1PXP2"/>
<dbReference type="Pfam" id="PF03936">
    <property type="entry name" value="Terpene_synth_C"/>
    <property type="match status" value="1"/>
</dbReference>